<feature type="compositionally biased region" description="Basic and acidic residues" evidence="1">
    <location>
        <begin position="15"/>
        <end position="26"/>
    </location>
</feature>
<feature type="compositionally biased region" description="Low complexity" evidence="1">
    <location>
        <begin position="79"/>
        <end position="92"/>
    </location>
</feature>
<gene>
    <name evidence="2" type="ORF">SLEP1_g22735</name>
</gene>
<comment type="caution">
    <text evidence="2">The sequence shown here is derived from an EMBL/GenBank/DDBJ whole genome shotgun (WGS) entry which is preliminary data.</text>
</comment>
<name>A0AAV5JJC8_9ROSI</name>
<evidence type="ECO:0000313" key="2">
    <source>
        <dbReference type="EMBL" id="GKV11478.1"/>
    </source>
</evidence>
<dbReference type="AlphaFoldDB" id="A0AAV5JJC8"/>
<protein>
    <submittedName>
        <fullName evidence="2">Uncharacterized protein</fullName>
    </submittedName>
</protein>
<proteinExistence type="predicted"/>
<sequence>MLFCCCLKCSRNRSGSRDARKDERPLLDLSSSSFSDVPPSPGPPPPPRSGPHAPPPPKDGPLMPPKSKPMPPIPHDRGNSAASSGGEASGESDASKTKLKPFF</sequence>
<keyword evidence="3" id="KW-1185">Reference proteome</keyword>
<feature type="compositionally biased region" description="Pro residues" evidence="1">
    <location>
        <begin position="38"/>
        <end position="73"/>
    </location>
</feature>
<evidence type="ECO:0000256" key="1">
    <source>
        <dbReference type="SAM" id="MobiDB-lite"/>
    </source>
</evidence>
<feature type="region of interest" description="Disordered" evidence="1">
    <location>
        <begin position="10"/>
        <end position="103"/>
    </location>
</feature>
<organism evidence="2 3">
    <name type="scientific">Rubroshorea leprosula</name>
    <dbReference type="NCBI Taxonomy" id="152421"/>
    <lineage>
        <taxon>Eukaryota</taxon>
        <taxon>Viridiplantae</taxon>
        <taxon>Streptophyta</taxon>
        <taxon>Embryophyta</taxon>
        <taxon>Tracheophyta</taxon>
        <taxon>Spermatophyta</taxon>
        <taxon>Magnoliopsida</taxon>
        <taxon>eudicotyledons</taxon>
        <taxon>Gunneridae</taxon>
        <taxon>Pentapetalae</taxon>
        <taxon>rosids</taxon>
        <taxon>malvids</taxon>
        <taxon>Malvales</taxon>
        <taxon>Dipterocarpaceae</taxon>
        <taxon>Rubroshorea</taxon>
    </lineage>
</organism>
<evidence type="ECO:0000313" key="3">
    <source>
        <dbReference type="Proteomes" id="UP001054252"/>
    </source>
</evidence>
<dbReference type="EMBL" id="BPVZ01000034">
    <property type="protein sequence ID" value="GKV11478.1"/>
    <property type="molecule type" value="Genomic_DNA"/>
</dbReference>
<dbReference type="Proteomes" id="UP001054252">
    <property type="component" value="Unassembled WGS sequence"/>
</dbReference>
<accession>A0AAV5JJC8</accession>
<reference evidence="2 3" key="1">
    <citation type="journal article" date="2021" name="Commun. Biol.">
        <title>The genome of Shorea leprosula (Dipterocarpaceae) highlights the ecological relevance of drought in aseasonal tropical rainforests.</title>
        <authorList>
            <person name="Ng K.K.S."/>
            <person name="Kobayashi M.J."/>
            <person name="Fawcett J.A."/>
            <person name="Hatakeyama M."/>
            <person name="Paape T."/>
            <person name="Ng C.H."/>
            <person name="Ang C.C."/>
            <person name="Tnah L.H."/>
            <person name="Lee C.T."/>
            <person name="Nishiyama T."/>
            <person name="Sese J."/>
            <person name="O'Brien M.J."/>
            <person name="Copetti D."/>
            <person name="Mohd Noor M.I."/>
            <person name="Ong R.C."/>
            <person name="Putra M."/>
            <person name="Sireger I.Z."/>
            <person name="Indrioko S."/>
            <person name="Kosugi Y."/>
            <person name="Izuno A."/>
            <person name="Isagi Y."/>
            <person name="Lee S.L."/>
            <person name="Shimizu K.K."/>
        </authorList>
    </citation>
    <scope>NUCLEOTIDE SEQUENCE [LARGE SCALE GENOMIC DNA]</scope>
    <source>
        <strain evidence="2">214</strain>
    </source>
</reference>